<dbReference type="Proteomes" id="UP000632377">
    <property type="component" value="Unassembled WGS sequence"/>
</dbReference>
<organism evidence="1 2">
    <name type="scientific">Clostridium rhizosphaerae</name>
    <dbReference type="NCBI Taxonomy" id="2803861"/>
    <lineage>
        <taxon>Bacteria</taxon>
        <taxon>Bacillati</taxon>
        <taxon>Bacillota</taxon>
        <taxon>Clostridia</taxon>
        <taxon>Eubacteriales</taxon>
        <taxon>Clostridiaceae</taxon>
        <taxon>Clostridium</taxon>
    </lineage>
</organism>
<proteinExistence type="predicted"/>
<name>A0ABS1T7T3_9CLOT</name>
<dbReference type="EMBL" id="JAESWC010000002">
    <property type="protein sequence ID" value="MBL4935187.1"/>
    <property type="molecule type" value="Genomic_DNA"/>
</dbReference>
<sequence length="57" mass="6507">MKLAIRPITKKQQINVKNRLSIVKKIIIKKDAAITAPKDLFSVNTIKAMQLKYRLTA</sequence>
<reference evidence="1 2" key="1">
    <citation type="submission" date="2021-01" db="EMBL/GenBank/DDBJ databases">
        <title>Genome public.</title>
        <authorList>
            <person name="Liu C."/>
            <person name="Sun Q."/>
        </authorList>
    </citation>
    <scope>NUCLEOTIDE SEQUENCE [LARGE SCALE GENOMIC DNA]</scope>
    <source>
        <strain evidence="1 2">YIM B02515</strain>
    </source>
</reference>
<comment type="caution">
    <text evidence="1">The sequence shown here is derived from an EMBL/GenBank/DDBJ whole genome shotgun (WGS) entry which is preliminary data.</text>
</comment>
<evidence type="ECO:0000313" key="2">
    <source>
        <dbReference type="Proteomes" id="UP000632377"/>
    </source>
</evidence>
<protein>
    <submittedName>
        <fullName evidence="1">Uncharacterized protein</fullName>
    </submittedName>
</protein>
<gene>
    <name evidence="1" type="ORF">JK636_05385</name>
</gene>
<evidence type="ECO:0000313" key="1">
    <source>
        <dbReference type="EMBL" id="MBL4935187.1"/>
    </source>
</evidence>
<keyword evidence="2" id="KW-1185">Reference proteome</keyword>
<accession>A0ABS1T7T3</accession>